<dbReference type="Proteomes" id="UP000175968">
    <property type="component" value="Chromosome"/>
</dbReference>
<evidence type="ECO:0000313" key="1">
    <source>
        <dbReference type="EMBL" id="AOW09525.1"/>
    </source>
</evidence>
<dbReference type="AlphaFoldDB" id="A0AAC9I4K3"/>
<proteinExistence type="predicted"/>
<sequence>MKGKGILLDENSDLLIKEKSLVIGDVIGQNQKNLILIEKTELKFTPMRGVGARRFLEDNTPDNLAREIRREFGLDGMKVNSVIMTNEGFNIDASYE</sequence>
<evidence type="ECO:0000313" key="2">
    <source>
        <dbReference type="Proteomes" id="UP000175968"/>
    </source>
</evidence>
<keyword evidence="2" id="KW-1185">Reference proteome</keyword>
<name>A0AAC9I4K3_9FLAO</name>
<gene>
    <name evidence="1" type="ORF">EM308_08435</name>
</gene>
<dbReference type="EMBL" id="CP017479">
    <property type="protein sequence ID" value="AOW09525.1"/>
    <property type="molecule type" value="Genomic_DNA"/>
</dbReference>
<dbReference type="RefSeq" id="WP_051877694.1">
    <property type="nucleotide sequence ID" value="NZ_CP017479.1"/>
</dbReference>
<organism evidence="1 2">
    <name type="scientific">Flavobacterium gilvum</name>
    <dbReference type="NCBI Taxonomy" id="1492737"/>
    <lineage>
        <taxon>Bacteria</taxon>
        <taxon>Pseudomonadati</taxon>
        <taxon>Bacteroidota</taxon>
        <taxon>Flavobacteriia</taxon>
        <taxon>Flavobacteriales</taxon>
        <taxon>Flavobacteriaceae</taxon>
        <taxon>Flavobacterium</taxon>
    </lineage>
</organism>
<protein>
    <submittedName>
        <fullName evidence="1">Uncharacterized protein</fullName>
    </submittedName>
</protein>
<dbReference type="KEGG" id="fgl:EM308_08435"/>
<reference evidence="1 2" key="1">
    <citation type="submission" date="2016-10" db="EMBL/GenBank/DDBJ databases">
        <title>Flavobacterium gilvum sp. nov., isolated from stream water.</title>
        <authorList>
            <person name="Shin S.-K."/>
            <person name="Cho Y.-J."/>
            <person name="Yi H."/>
        </authorList>
    </citation>
    <scope>NUCLEOTIDE SEQUENCE [LARGE SCALE GENOMIC DNA]</scope>
    <source>
        <strain evidence="1 2">EM1308</strain>
    </source>
</reference>
<accession>A0AAC9I4K3</accession>